<organism evidence="1 2">
    <name type="scientific">Gossypium arboreum</name>
    <name type="common">Tree cotton</name>
    <name type="synonym">Gossypium nanking</name>
    <dbReference type="NCBI Taxonomy" id="29729"/>
    <lineage>
        <taxon>Eukaryota</taxon>
        <taxon>Viridiplantae</taxon>
        <taxon>Streptophyta</taxon>
        <taxon>Embryophyta</taxon>
        <taxon>Tracheophyta</taxon>
        <taxon>Spermatophyta</taxon>
        <taxon>Magnoliopsida</taxon>
        <taxon>eudicotyledons</taxon>
        <taxon>Gunneridae</taxon>
        <taxon>Pentapetalae</taxon>
        <taxon>rosids</taxon>
        <taxon>malvids</taxon>
        <taxon>Malvales</taxon>
        <taxon>Malvaceae</taxon>
        <taxon>Malvoideae</taxon>
        <taxon>Gossypium</taxon>
    </lineage>
</organism>
<proteinExistence type="predicted"/>
<dbReference type="Proteomes" id="UP000032142">
    <property type="component" value="Unassembled WGS sequence"/>
</dbReference>
<reference evidence="2" key="1">
    <citation type="submission" date="2014-09" db="EMBL/GenBank/DDBJ databases">
        <authorList>
            <person name="Mudge J."/>
            <person name="Ramaraj T."/>
            <person name="Lindquist I.E."/>
            <person name="Bharti A.K."/>
            <person name="Sundararajan A."/>
            <person name="Cameron C.T."/>
            <person name="Woodward J.E."/>
            <person name="May G.D."/>
            <person name="Brubaker C."/>
            <person name="Broadhvest J."/>
            <person name="Wilkins T.A."/>
        </authorList>
    </citation>
    <scope>NUCLEOTIDE SEQUENCE</scope>
    <source>
        <strain evidence="2">cv. AKA8401</strain>
    </source>
</reference>
<sequence length="91" mass="9927">MIIGGDKLRWSDQLSIQSLASLQSNKTSLLPVLRGCGVRQVANVTGSEANLSVYIFTRLNRWAFSLSNNGAHLVSLTLIVPRGRAEKQESS</sequence>
<dbReference type="EMBL" id="JRRC01131930">
    <property type="protein sequence ID" value="KHG00501.1"/>
    <property type="molecule type" value="Genomic_DNA"/>
</dbReference>
<evidence type="ECO:0000313" key="2">
    <source>
        <dbReference type="Proteomes" id="UP000032142"/>
    </source>
</evidence>
<name>A0A0B0MNI5_GOSAR</name>
<dbReference type="AlphaFoldDB" id="A0A0B0MNI5"/>
<evidence type="ECO:0000313" key="1">
    <source>
        <dbReference type="EMBL" id="KHG00501.1"/>
    </source>
</evidence>
<comment type="caution">
    <text evidence="1">The sequence shown here is derived from an EMBL/GenBank/DDBJ whole genome shotgun (WGS) entry which is preliminary data.</text>
</comment>
<protein>
    <submittedName>
        <fullName evidence="1">Uncharacterized protein</fullName>
    </submittedName>
</protein>
<gene>
    <name evidence="1" type="ORF">F383_19664</name>
</gene>
<accession>A0A0B0MNI5</accession>
<keyword evidence="2" id="KW-1185">Reference proteome</keyword>